<dbReference type="Gramene" id="AET4Gv20484700.56">
    <property type="protein sequence ID" value="AET4Gv20484700.56"/>
    <property type="gene ID" value="AET4Gv20484700"/>
</dbReference>
<dbReference type="GO" id="GO:0006357">
    <property type="term" value="P:regulation of transcription by RNA polymerase II"/>
    <property type="evidence" value="ECO:0007669"/>
    <property type="project" value="TreeGrafter"/>
</dbReference>
<evidence type="ECO:0000313" key="1">
    <source>
        <dbReference type="EnsemblPlants" id="AET4Gv20484700.56"/>
    </source>
</evidence>
<dbReference type="GO" id="GO:0007010">
    <property type="term" value="P:cytoskeleton organization"/>
    <property type="evidence" value="ECO:0007669"/>
    <property type="project" value="TreeGrafter"/>
</dbReference>
<dbReference type="AlphaFoldDB" id="A0A453I8N6"/>
<dbReference type="PANTHER" id="PTHR16266:SF17">
    <property type="entry name" value="BRWD3"/>
    <property type="match status" value="1"/>
</dbReference>
<protein>
    <submittedName>
        <fullName evidence="1">Uncharacterized protein</fullName>
    </submittedName>
</protein>
<organism evidence="1 2">
    <name type="scientific">Aegilops tauschii subsp. strangulata</name>
    <name type="common">Goatgrass</name>
    <dbReference type="NCBI Taxonomy" id="200361"/>
    <lineage>
        <taxon>Eukaryota</taxon>
        <taxon>Viridiplantae</taxon>
        <taxon>Streptophyta</taxon>
        <taxon>Embryophyta</taxon>
        <taxon>Tracheophyta</taxon>
        <taxon>Spermatophyta</taxon>
        <taxon>Magnoliopsida</taxon>
        <taxon>Liliopsida</taxon>
        <taxon>Poales</taxon>
        <taxon>Poaceae</taxon>
        <taxon>BOP clade</taxon>
        <taxon>Pooideae</taxon>
        <taxon>Triticodae</taxon>
        <taxon>Triticeae</taxon>
        <taxon>Triticinae</taxon>
        <taxon>Aegilops</taxon>
    </lineage>
</organism>
<dbReference type="EnsemblPlants" id="AET4Gv20484700.56">
    <property type="protein sequence ID" value="AET4Gv20484700.56"/>
    <property type="gene ID" value="AET4Gv20484700"/>
</dbReference>
<sequence>MEIRPKSPDFPESPWEKYVIQYETDGSEHPHSPWEVHDANNPLVPWKRPHIDPSTRNKLLSAVTGLQEKSLRNQVPCPILH</sequence>
<dbReference type="GO" id="GO:0005634">
    <property type="term" value="C:nucleus"/>
    <property type="evidence" value="ECO:0007669"/>
    <property type="project" value="TreeGrafter"/>
</dbReference>
<evidence type="ECO:0000313" key="2">
    <source>
        <dbReference type="Proteomes" id="UP000015105"/>
    </source>
</evidence>
<proteinExistence type="predicted"/>
<dbReference type="GO" id="GO:0008360">
    <property type="term" value="P:regulation of cell shape"/>
    <property type="evidence" value="ECO:0007669"/>
    <property type="project" value="TreeGrafter"/>
</dbReference>
<dbReference type="InterPro" id="IPR052060">
    <property type="entry name" value="Bromo_WD_repeat"/>
</dbReference>
<reference evidence="2" key="1">
    <citation type="journal article" date="2014" name="Science">
        <title>Ancient hybridizations among the ancestral genomes of bread wheat.</title>
        <authorList>
            <consortium name="International Wheat Genome Sequencing Consortium,"/>
            <person name="Marcussen T."/>
            <person name="Sandve S.R."/>
            <person name="Heier L."/>
            <person name="Spannagl M."/>
            <person name="Pfeifer M."/>
            <person name="Jakobsen K.S."/>
            <person name="Wulff B.B."/>
            <person name="Steuernagel B."/>
            <person name="Mayer K.F."/>
            <person name="Olsen O.A."/>
        </authorList>
    </citation>
    <scope>NUCLEOTIDE SEQUENCE [LARGE SCALE GENOMIC DNA]</scope>
    <source>
        <strain evidence="2">cv. AL8/78</strain>
    </source>
</reference>
<dbReference type="PANTHER" id="PTHR16266">
    <property type="entry name" value="WD REPEAT DOMAIN 9"/>
    <property type="match status" value="1"/>
</dbReference>
<reference evidence="1" key="4">
    <citation type="submission" date="2019-03" db="UniProtKB">
        <authorList>
            <consortium name="EnsemblPlants"/>
        </authorList>
    </citation>
    <scope>IDENTIFICATION</scope>
</reference>
<dbReference type="Proteomes" id="UP000015105">
    <property type="component" value="Chromosome 4D"/>
</dbReference>
<name>A0A453I8N6_AEGTS</name>
<reference evidence="1" key="5">
    <citation type="journal article" date="2021" name="G3 (Bethesda)">
        <title>Aegilops tauschii genome assembly Aet v5.0 features greater sequence contiguity and improved annotation.</title>
        <authorList>
            <person name="Wang L."/>
            <person name="Zhu T."/>
            <person name="Rodriguez J.C."/>
            <person name="Deal K.R."/>
            <person name="Dubcovsky J."/>
            <person name="McGuire P.E."/>
            <person name="Lux T."/>
            <person name="Spannagl M."/>
            <person name="Mayer K.F.X."/>
            <person name="Baldrich P."/>
            <person name="Meyers B.C."/>
            <person name="Huo N."/>
            <person name="Gu Y.Q."/>
            <person name="Zhou H."/>
            <person name="Devos K.M."/>
            <person name="Bennetzen J.L."/>
            <person name="Unver T."/>
            <person name="Budak H."/>
            <person name="Gulick P.J."/>
            <person name="Galiba G."/>
            <person name="Kalapos B."/>
            <person name="Nelson D.R."/>
            <person name="Li P."/>
            <person name="You F.M."/>
            <person name="Luo M.C."/>
            <person name="Dvorak J."/>
        </authorList>
    </citation>
    <scope>NUCLEOTIDE SEQUENCE [LARGE SCALE GENOMIC DNA]</scope>
    <source>
        <strain evidence="1">cv. AL8/78</strain>
    </source>
</reference>
<reference evidence="2" key="2">
    <citation type="journal article" date="2017" name="Nat. Plants">
        <title>The Aegilops tauschii genome reveals multiple impacts of transposons.</title>
        <authorList>
            <person name="Zhao G."/>
            <person name="Zou C."/>
            <person name="Li K."/>
            <person name="Wang K."/>
            <person name="Li T."/>
            <person name="Gao L."/>
            <person name="Zhang X."/>
            <person name="Wang H."/>
            <person name="Yang Z."/>
            <person name="Liu X."/>
            <person name="Jiang W."/>
            <person name="Mao L."/>
            <person name="Kong X."/>
            <person name="Jiao Y."/>
            <person name="Jia J."/>
        </authorList>
    </citation>
    <scope>NUCLEOTIDE SEQUENCE [LARGE SCALE GENOMIC DNA]</scope>
    <source>
        <strain evidence="2">cv. AL8/78</strain>
    </source>
</reference>
<reference evidence="1" key="3">
    <citation type="journal article" date="2017" name="Nature">
        <title>Genome sequence of the progenitor of the wheat D genome Aegilops tauschii.</title>
        <authorList>
            <person name="Luo M.C."/>
            <person name="Gu Y.Q."/>
            <person name="Puiu D."/>
            <person name="Wang H."/>
            <person name="Twardziok S.O."/>
            <person name="Deal K.R."/>
            <person name="Huo N."/>
            <person name="Zhu T."/>
            <person name="Wang L."/>
            <person name="Wang Y."/>
            <person name="McGuire P.E."/>
            <person name="Liu S."/>
            <person name="Long H."/>
            <person name="Ramasamy R.K."/>
            <person name="Rodriguez J.C."/>
            <person name="Van S.L."/>
            <person name="Yuan L."/>
            <person name="Wang Z."/>
            <person name="Xia Z."/>
            <person name="Xiao L."/>
            <person name="Anderson O.D."/>
            <person name="Ouyang S."/>
            <person name="Liang Y."/>
            <person name="Zimin A.V."/>
            <person name="Pertea G."/>
            <person name="Qi P."/>
            <person name="Bennetzen J.L."/>
            <person name="Dai X."/>
            <person name="Dawson M.W."/>
            <person name="Muller H.G."/>
            <person name="Kugler K."/>
            <person name="Rivarola-Duarte L."/>
            <person name="Spannagl M."/>
            <person name="Mayer K.F.X."/>
            <person name="Lu F.H."/>
            <person name="Bevan M.W."/>
            <person name="Leroy P."/>
            <person name="Li P."/>
            <person name="You F.M."/>
            <person name="Sun Q."/>
            <person name="Liu Z."/>
            <person name="Lyons E."/>
            <person name="Wicker T."/>
            <person name="Salzberg S.L."/>
            <person name="Devos K.M."/>
            <person name="Dvorak J."/>
        </authorList>
    </citation>
    <scope>NUCLEOTIDE SEQUENCE [LARGE SCALE GENOMIC DNA]</scope>
    <source>
        <strain evidence="1">cv. AL8/78</strain>
    </source>
</reference>
<accession>A0A453I8N6</accession>
<keyword evidence="2" id="KW-1185">Reference proteome</keyword>